<proteinExistence type="predicted"/>
<protein>
    <submittedName>
        <fullName evidence="1">Uncharacterized protein</fullName>
    </submittedName>
</protein>
<reference evidence="1 2" key="1">
    <citation type="submission" date="2016-11" db="EMBL/GenBank/DDBJ databases">
        <authorList>
            <person name="Jaros S."/>
            <person name="Januszkiewicz K."/>
            <person name="Wedrychowicz H."/>
        </authorList>
    </citation>
    <scope>NUCLEOTIDE SEQUENCE [LARGE SCALE GENOMIC DNA]</scope>
    <source>
        <strain evidence="1 2">CGMCC 1.6102</strain>
    </source>
</reference>
<evidence type="ECO:0000313" key="1">
    <source>
        <dbReference type="EMBL" id="SHN03560.1"/>
    </source>
</evidence>
<accession>A0A1M7NIB9</accession>
<keyword evidence="2" id="KW-1185">Reference proteome</keyword>
<sequence length="97" mass="10952">MLNILAKSIRHLAFLGVVVSGNIGCTGSQKGEPLTSDFEPRFVLTDSLVVNYLGRLSILDIKAEGSAYLMHDFQKWKKNWTMWPFISMRFNKISNSA</sequence>
<dbReference type="Proteomes" id="UP000184513">
    <property type="component" value="Unassembled WGS sequence"/>
</dbReference>
<dbReference type="STRING" id="388280.SAMN04488057_105354"/>
<gene>
    <name evidence="1" type="ORF">SAMN04488057_105354</name>
</gene>
<evidence type="ECO:0000313" key="2">
    <source>
        <dbReference type="Proteomes" id="UP000184513"/>
    </source>
</evidence>
<dbReference type="EMBL" id="FRCY01000005">
    <property type="protein sequence ID" value="SHN03560.1"/>
    <property type="molecule type" value="Genomic_DNA"/>
</dbReference>
<dbReference type="RefSeq" id="WP_073094576.1">
    <property type="nucleotide sequence ID" value="NZ_FRCY01000005.1"/>
</dbReference>
<organism evidence="1 2">
    <name type="scientific">Cyclobacterium lianum</name>
    <dbReference type="NCBI Taxonomy" id="388280"/>
    <lineage>
        <taxon>Bacteria</taxon>
        <taxon>Pseudomonadati</taxon>
        <taxon>Bacteroidota</taxon>
        <taxon>Cytophagia</taxon>
        <taxon>Cytophagales</taxon>
        <taxon>Cyclobacteriaceae</taxon>
        <taxon>Cyclobacterium</taxon>
    </lineage>
</organism>
<dbReference type="OrthoDB" id="833553at2"/>
<name>A0A1M7NIB9_9BACT</name>
<dbReference type="AlphaFoldDB" id="A0A1M7NIB9"/>